<feature type="compositionally biased region" description="Polar residues" evidence="11">
    <location>
        <begin position="5914"/>
        <end position="5927"/>
    </location>
</feature>
<dbReference type="Gene3D" id="2.60.40.2660">
    <property type="match status" value="1"/>
</dbReference>
<dbReference type="EMBL" id="CAWYQH010000119">
    <property type="protein sequence ID" value="CAK8691078.1"/>
    <property type="molecule type" value="Genomic_DNA"/>
</dbReference>
<keyword evidence="6 9" id="KW-0040">ANK repeat</keyword>
<feature type="region of interest" description="Disordered" evidence="11">
    <location>
        <begin position="4676"/>
        <end position="4697"/>
    </location>
</feature>
<evidence type="ECO:0000256" key="1">
    <source>
        <dbReference type="ARBA" id="ARBA00004245"/>
    </source>
</evidence>
<feature type="region of interest" description="Disordered" evidence="11">
    <location>
        <begin position="1969"/>
        <end position="1999"/>
    </location>
</feature>
<dbReference type="PROSITE" id="PS51145">
    <property type="entry name" value="ZU5"/>
    <property type="match status" value="1"/>
</dbReference>
<feature type="compositionally biased region" description="Basic and acidic residues" evidence="11">
    <location>
        <begin position="1567"/>
        <end position="1577"/>
    </location>
</feature>
<feature type="region of interest" description="Disordered" evidence="11">
    <location>
        <begin position="4820"/>
        <end position="4843"/>
    </location>
</feature>
<evidence type="ECO:0000313" key="15">
    <source>
        <dbReference type="Proteomes" id="UP001642483"/>
    </source>
</evidence>
<feature type="compositionally biased region" description="Acidic residues" evidence="11">
    <location>
        <begin position="6490"/>
        <end position="6499"/>
    </location>
</feature>
<dbReference type="Pfam" id="PF00791">
    <property type="entry name" value="ZU5"/>
    <property type="match status" value="1"/>
</dbReference>
<feature type="region of interest" description="Disordered" evidence="11">
    <location>
        <begin position="3521"/>
        <end position="3569"/>
    </location>
</feature>
<dbReference type="SUPFAM" id="SSF47986">
    <property type="entry name" value="DEATH domain"/>
    <property type="match status" value="1"/>
</dbReference>
<feature type="region of interest" description="Disordered" evidence="11">
    <location>
        <begin position="1806"/>
        <end position="1855"/>
    </location>
</feature>
<evidence type="ECO:0000256" key="3">
    <source>
        <dbReference type="ARBA" id="ARBA00022490"/>
    </source>
</evidence>
<feature type="repeat" description="ANK" evidence="9">
    <location>
        <begin position="747"/>
        <end position="779"/>
    </location>
</feature>
<feature type="region of interest" description="Disordered" evidence="11">
    <location>
        <begin position="6296"/>
        <end position="6327"/>
    </location>
</feature>
<feature type="compositionally biased region" description="Polar residues" evidence="11">
    <location>
        <begin position="5716"/>
        <end position="5728"/>
    </location>
</feature>
<feature type="compositionally biased region" description="Polar residues" evidence="11">
    <location>
        <begin position="5160"/>
        <end position="5170"/>
    </location>
</feature>
<feature type="region of interest" description="Disordered" evidence="11">
    <location>
        <begin position="2605"/>
        <end position="2635"/>
    </location>
</feature>
<keyword evidence="10" id="KW-0175">Coiled coil</keyword>
<dbReference type="InterPro" id="IPR051165">
    <property type="entry name" value="Multifunctional_ANK_Repeat"/>
</dbReference>
<feature type="compositionally biased region" description="Acidic residues" evidence="11">
    <location>
        <begin position="1836"/>
        <end position="1846"/>
    </location>
</feature>
<dbReference type="InterPro" id="IPR000906">
    <property type="entry name" value="ZU5_dom"/>
</dbReference>
<name>A0ABP0GI25_CLALP</name>
<evidence type="ECO:0000256" key="2">
    <source>
        <dbReference type="ARBA" id="ARBA00004370"/>
    </source>
</evidence>
<feature type="region of interest" description="Disordered" evidence="11">
    <location>
        <begin position="5014"/>
        <end position="5044"/>
    </location>
</feature>
<feature type="region of interest" description="Disordered" evidence="11">
    <location>
        <begin position="2344"/>
        <end position="2371"/>
    </location>
</feature>
<feature type="repeat" description="ANK" evidence="9">
    <location>
        <begin position="115"/>
        <end position="147"/>
    </location>
</feature>
<dbReference type="Gene3D" id="2.60.220.30">
    <property type="match status" value="2"/>
</dbReference>
<feature type="repeat" description="ANK" evidence="9">
    <location>
        <begin position="450"/>
        <end position="482"/>
    </location>
</feature>
<dbReference type="Proteomes" id="UP001642483">
    <property type="component" value="Unassembled WGS sequence"/>
</dbReference>
<dbReference type="SMART" id="SM00218">
    <property type="entry name" value="ZU5"/>
    <property type="match status" value="1"/>
</dbReference>
<feature type="compositionally biased region" description="Polar residues" evidence="11">
    <location>
        <begin position="1893"/>
        <end position="1904"/>
    </location>
</feature>
<evidence type="ECO:0000256" key="6">
    <source>
        <dbReference type="ARBA" id="ARBA00023043"/>
    </source>
</evidence>
<feature type="compositionally biased region" description="Acidic residues" evidence="11">
    <location>
        <begin position="5032"/>
        <end position="5043"/>
    </location>
</feature>
<dbReference type="InterPro" id="IPR002110">
    <property type="entry name" value="Ankyrin_rpt"/>
</dbReference>
<feature type="domain" description="ZU5" evidence="13">
    <location>
        <begin position="918"/>
        <end position="1075"/>
    </location>
</feature>
<feature type="repeat" description="ANK" evidence="9">
    <location>
        <begin position="483"/>
        <end position="515"/>
    </location>
</feature>
<keyword evidence="8" id="KW-0206">Cytoskeleton</keyword>
<gene>
    <name evidence="14" type="ORF">CVLEPA_LOCUS23679</name>
</gene>
<feature type="coiled-coil region" evidence="10">
    <location>
        <begin position="3401"/>
        <end position="3428"/>
    </location>
</feature>
<feature type="region of interest" description="Disordered" evidence="11">
    <location>
        <begin position="1500"/>
        <end position="1523"/>
    </location>
</feature>
<dbReference type="PANTHER" id="PTHR24123">
    <property type="entry name" value="ANKYRIN REPEAT-CONTAINING"/>
    <property type="match status" value="1"/>
</dbReference>
<keyword evidence="3" id="KW-0963">Cytoplasm</keyword>
<feature type="compositionally biased region" description="Basic and acidic residues" evidence="11">
    <location>
        <begin position="2116"/>
        <end position="2127"/>
    </location>
</feature>
<feature type="region of interest" description="Disordered" evidence="11">
    <location>
        <begin position="4147"/>
        <end position="4171"/>
    </location>
</feature>
<feature type="compositionally biased region" description="Low complexity" evidence="11">
    <location>
        <begin position="5774"/>
        <end position="5800"/>
    </location>
</feature>
<evidence type="ECO:0000256" key="11">
    <source>
        <dbReference type="SAM" id="MobiDB-lite"/>
    </source>
</evidence>
<feature type="repeat" description="ANK" evidence="9">
    <location>
        <begin position="82"/>
        <end position="114"/>
    </location>
</feature>
<feature type="compositionally biased region" description="Low complexity" evidence="11">
    <location>
        <begin position="3521"/>
        <end position="3534"/>
    </location>
</feature>
<evidence type="ECO:0000256" key="9">
    <source>
        <dbReference type="PROSITE-ProRule" id="PRU00023"/>
    </source>
</evidence>
<dbReference type="Pfam" id="PF00531">
    <property type="entry name" value="Death"/>
    <property type="match status" value="1"/>
</dbReference>
<feature type="compositionally biased region" description="Acidic residues" evidence="11">
    <location>
        <begin position="3735"/>
        <end position="3749"/>
    </location>
</feature>
<feature type="compositionally biased region" description="Basic residues" evidence="11">
    <location>
        <begin position="5875"/>
        <end position="5884"/>
    </location>
</feature>
<dbReference type="PANTHER" id="PTHR24123:SF49">
    <property type="entry name" value="ANKYRIN-2-LIKE ISOFORM X1"/>
    <property type="match status" value="1"/>
</dbReference>
<evidence type="ECO:0000256" key="4">
    <source>
        <dbReference type="ARBA" id="ARBA00022553"/>
    </source>
</evidence>
<feature type="compositionally biased region" description="Basic and acidic residues" evidence="11">
    <location>
        <begin position="4820"/>
        <end position="4837"/>
    </location>
</feature>
<feature type="compositionally biased region" description="Acidic residues" evidence="11">
    <location>
        <begin position="6456"/>
        <end position="6477"/>
    </location>
</feature>
<dbReference type="SUPFAM" id="SSF48403">
    <property type="entry name" value="Ankyrin repeat"/>
    <property type="match status" value="2"/>
</dbReference>
<dbReference type="Pfam" id="PF12796">
    <property type="entry name" value="Ank_2"/>
    <property type="match status" value="6"/>
</dbReference>
<feature type="region of interest" description="Disordered" evidence="11">
    <location>
        <begin position="5151"/>
        <end position="5170"/>
    </location>
</feature>
<feature type="compositionally biased region" description="Low complexity" evidence="11">
    <location>
        <begin position="6591"/>
        <end position="6601"/>
    </location>
</feature>
<protein>
    <recommendedName>
        <fullName evidence="16">Ankyrin-3</fullName>
    </recommendedName>
</protein>
<dbReference type="PRINTS" id="PR01415">
    <property type="entry name" value="ANKYRIN"/>
</dbReference>
<feature type="repeat" description="ANK" evidence="9">
    <location>
        <begin position="49"/>
        <end position="81"/>
    </location>
</feature>
<feature type="region of interest" description="Disordered" evidence="11">
    <location>
        <begin position="2108"/>
        <end position="2127"/>
    </location>
</feature>
<feature type="compositionally biased region" description="Polar residues" evidence="11">
    <location>
        <begin position="5892"/>
        <end position="5901"/>
    </location>
</feature>
<accession>A0ABP0GI25</accession>
<feature type="region of interest" description="Disordered" evidence="11">
    <location>
        <begin position="885"/>
        <end position="904"/>
    </location>
</feature>
<evidence type="ECO:0000259" key="12">
    <source>
        <dbReference type="PROSITE" id="PS50017"/>
    </source>
</evidence>
<dbReference type="InterPro" id="IPR040745">
    <property type="entry name" value="Ankyrin_UPA"/>
</dbReference>
<dbReference type="Pfam" id="PF13637">
    <property type="entry name" value="Ank_4"/>
    <property type="match status" value="2"/>
</dbReference>
<feature type="repeat" description="ANK" evidence="9">
    <location>
        <begin position="549"/>
        <end position="581"/>
    </location>
</feature>
<keyword evidence="5" id="KW-0677">Repeat</keyword>
<evidence type="ECO:0000256" key="10">
    <source>
        <dbReference type="SAM" id="Coils"/>
    </source>
</evidence>
<feature type="region of interest" description="Disordered" evidence="11">
    <location>
        <begin position="5389"/>
        <end position="5409"/>
    </location>
</feature>
<comment type="subcellular location">
    <subcellularLocation>
        <location evidence="1">Cytoplasm</location>
        <location evidence="1">Cytoskeleton</location>
    </subcellularLocation>
    <subcellularLocation>
        <location evidence="2">Membrane</location>
    </subcellularLocation>
</comment>
<feature type="compositionally biased region" description="Basic and acidic residues" evidence="11">
    <location>
        <begin position="4344"/>
        <end position="4359"/>
    </location>
</feature>
<feature type="compositionally biased region" description="Polar residues" evidence="11">
    <location>
        <begin position="5697"/>
        <end position="5709"/>
    </location>
</feature>
<organism evidence="14 15">
    <name type="scientific">Clavelina lepadiformis</name>
    <name type="common">Light-bulb sea squirt</name>
    <name type="synonym">Ascidia lepadiformis</name>
    <dbReference type="NCBI Taxonomy" id="159417"/>
    <lineage>
        <taxon>Eukaryota</taxon>
        <taxon>Metazoa</taxon>
        <taxon>Chordata</taxon>
        <taxon>Tunicata</taxon>
        <taxon>Ascidiacea</taxon>
        <taxon>Aplousobranchia</taxon>
        <taxon>Clavelinidae</taxon>
        <taxon>Clavelina</taxon>
    </lineage>
</organism>
<dbReference type="Pfam" id="PF00023">
    <property type="entry name" value="Ank"/>
    <property type="match status" value="3"/>
</dbReference>
<keyword evidence="15" id="KW-1185">Reference proteome</keyword>
<dbReference type="InterPro" id="IPR000488">
    <property type="entry name" value="Death_dom"/>
</dbReference>
<evidence type="ECO:0000256" key="7">
    <source>
        <dbReference type="ARBA" id="ARBA00023136"/>
    </source>
</evidence>
<feature type="repeat" description="ANK" evidence="9">
    <location>
        <begin position="384"/>
        <end position="416"/>
    </location>
</feature>
<evidence type="ECO:0000313" key="14">
    <source>
        <dbReference type="EMBL" id="CAK8691078.1"/>
    </source>
</evidence>
<feature type="region of interest" description="Disordered" evidence="11">
    <location>
        <begin position="3731"/>
        <end position="3752"/>
    </location>
</feature>
<dbReference type="Gene3D" id="1.25.40.20">
    <property type="entry name" value="Ankyrin repeat-containing domain"/>
    <property type="match status" value="4"/>
</dbReference>
<feature type="compositionally biased region" description="Low complexity" evidence="11">
    <location>
        <begin position="5729"/>
        <end position="5741"/>
    </location>
</feature>
<feature type="compositionally biased region" description="Polar residues" evidence="11">
    <location>
        <begin position="1557"/>
        <end position="1566"/>
    </location>
</feature>
<dbReference type="Gene3D" id="1.10.533.10">
    <property type="entry name" value="Death Domain, Fas"/>
    <property type="match status" value="1"/>
</dbReference>
<evidence type="ECO:0008006" key="16">
    <source>
        <dbReference type="Google" id="ProtNLM"/>
    </source>
</evidence>
<feature type="domain" description="Death" evidence="12">
    <location>
        <begin position="6185"/>
        <end position="6270"/>
    </location>
</feature>
<feature type="compositionally biased region" description="Basic and acidic residues" evidence="11">
    <location>
        <begin position="4631"/>
        <end position="4648"/>
    </location>
</feature>
<feature type="repeat" description="ANK" evidence="9">
    <location>
        <begin position="318"/>
        <end position="350"/>
    </location>
</feature>
<feature type="repeat" description="ANK" evidence="9">
    <location>
        <begin position="417"/>
        <end position="449"/>
    </location>
</feature>
<feature type="region of interest" description="Disordered" evidence="11">
    <location>
        <begin position="4338"/>
        <end position="4359"/>
    </location>
</feature>
<feature type="repeat" description="ANK" evidence="9">
    <location>
        <begin position="714"/>
        <end position="746"/>
    </location>
</feature>
<dbReference type="InterPro" id="IPR036770">
    <property type="entry name" value="Ankyrin_rpt-contain_sf"/>
</dbReference>
<dbReference type="PROSITE" id="PS50017">
    <property type="entry name" value="DEATH_DOMAIN"/>
    <property type="match status" value="1"/>
</dbReference>
<comment type="caution">
    <text evidence="14">The sequence shown here is derived from an EMBL/GenBank/DDBJ whole genome shotgun (WGS) entry which is preliminary data.</text>
</comment>
<keyword evidence="4" id="KW-0597">Phosphoprotein</keyword>
<evidence type="ECO:0000259" key="13">
    <source>
        <dbReference type="PROSITE" id="PS51145"/>
    </source>
</evidence>
<reference evidence="14 15" key="1">
    <citation type="submission" date="2024-02" db="EMBL/GenBank/DDBJ databases">
        <authorList>
            <person name="Daric V."/>
            <person name="Darras S."/>
        </authorList>
    </citation>
    <scope>NUCLEOTIDE SEQUENCE [LARGE SCALE GENOMIC DNA]</scope>
</reference>
<feature type="region of interest" description="Disordered" evidence="11">
    <location>
        <begin position="5689"/>
        <end position="5823"/>
    </location>
</feature>
<feature type="repeat" description="ANK" evidence="9">
    <location>
        <begin position="648"/>
        <end position="680"/>
    </location>
</feature>
<feature type="repeat" description="ANK" evidence="9">
    <location>
        <begin position="284"/>
        <end position="307"/>
    </location>
</feature>
<feature type="repeat" description="ANK" evidence="9">
    <location>
        <begin position="615"/>
        <end position="647"/>
    </location>
</feature>
<feature type="region of interest" description="Disordered" evidence="11">
    <location>
        <begin position="6580"/>
        <end position="6601"/>
    </location>
</feature>
<dbReference type="Pfam" id="PF17809">
    <property type="entry name" value="UPA_2"/>
    <property type="match status" value="1"/>
</dbReference>
<sequence length="6601" mass="726949">MVKRPGSPSSNISTGGGGSLLRAARSGNLEKLINLLDQENVDISTANSSGLTALHLAAKEGHNDVIIELLSRSADINQQTKRGNTALHIASLAGKLPVVQLLLEKGADPNSQAQNAFTPLYMAAQEGHEDIVDYLLKHGANQSISTEDGFTPLAVALQESKDKVVALLLDNDVKGKVKLPALHIASRKDDVKAAALLLQNDNTADTAFNMMVNRTTESGFTALHIAAHYGNVNVGTLLLNRGAIVDFQAKNGITPMHVAAKRGHTRFCSLLIDRNGRPDARTRDGLMPLHCAARFGHLPIVKLFLDNQNIPRFAKTKNGLSALHMTTQAGHTDVIELLLSRDFPVDDTTADYLSALHIATHCGHVEAATLLLKHGARFNCKALNGFTPLHVACKKNRIKMVELLLSYHADREAVTESGLTPLHIACFMGHFEIVELLIQKKSNLNSVNVRGETALHMATRSGQTEIVSYLLRHGAKPDTRKQESQTCLHLAARLDKLEILKILLKYGATLDAEMEDGYTPLHVGCKEGHVQVCEVLLDKGASVALTTKKGFTPLHLAAKYGRLEVTNLLLKNHSSPDACGKDGLTSLHVAAHFDNQQVALLLLKNGASPHASGKNGYTPLHIAAKKNQMEIALTLLEYGASPNCKTRMDVTPLHLASQEGHTDMCSILLAKDANVNTGAKFGLTPMHLAAQEDRISVAKVLYDNGSLVDPLTKAGCTPLHVASHHGNIKVANYLLSLGAKVNAKTKNGYTPLHQASQQGHTHVVNLLLQYGASPNELTNSGNTALSLAKRLGYLTVVDTLQTVTTEITTTVTDEKRRLNIPETVNEGFMSDASDDEADENMVGGGFLTNNEMRELGDDSIVPTEASMFAISKDSRYSTLGSTPVHHNGFGADRRSSWSSSASDVDNIKPARIPRHSGFLVSFMVDARGGAMRSTRNPEMRILVPPKACRAPTRVTCRLARRRPLPGRTSTSPSLYDSEGKASRVVEVGPKGTGFLEPVAIEIPHFAYVKENYRELVVMRSNDGETWKIHESPCTDLEFREQFKEEDLESVDDLAAKRVFRVITKDFPRFFAVVSRPLENSKNIGTDGSELASTVIKDAKVKFPEGSLTKKISVSIQVLLISSDVCRRAVGGKAKASAILTIEPRRRKFHKPITLTIPLPVDTDMKDYLSSTEDSTLRLLCSISGGSDPAQWEDITGSTPLNFLDNCVTFTSTVSARFWLIDCRQPSESSKLAHEIYKEATRVPYMAKFVVFAKSHDPLEGKLRIFCLTEERYEKTLENQENFTEVARSKDIEVTEGCTLLVECSGNLNVPFKSSAQQKYPFNAFSENRVQFLAKVRDSTQDPCGRLTFYRVPNGPPKTHGPRRTLCNLNVKLPPCDRASDSENEENYLRQAGEAGSLEQEAVEARRRYYLVDPDSVHFHGKAESSPEEIARDMVDVLEKLQQVRGILEPLPDVEQIYKVPQNSQDPLFDASVGVKETKKVVQEVKDRLEEVKEILEVSAEDEKDAKDSSSRLANVHPVSEGKAQKIHSNNSIKNAEELDHYSDIFERNVEMTLSGVSAHSENQTTQDVHEKSRSKKDDVAQITKDLGALSAEIDQAMHNRDELSTEFEINVEAVKSETLADFTPTSPGVPFVEEKDILKQAYYSDVNPGISIEDSSQQDLVEFLSSNLDASCLLDQTADANIAHTKKACKEDLIESKVVDHVDEAIKEIAADSELAKLLADDLDLISKKDRNGKLRENENIMQVDEVVEMKRTIISESSFETPIVSCSSRSRSVSTDQLKSVRFHENVTVIDDASTQAIHAIGKEGRLFSPPDNDFHSDESESETASTSFSPQSSDLEDSDFPEEQPQEKPQSLKQRIKAYEAATTELHNEVENFRRLTSPQSPDVNPPQEVKFQSSGATSSPKRSPGKLPIFELFSCKHLSHQIEEKQQTHIESKSLCDEEEQEVETKEPSPVVVEETHSVRELLKKWNQGPSSSQLPVAPHTGFSPKKKRNVSQQDMPEQEKILEVKRNNLANECSNLESTTTKRTVAEPKEANHSVQIMQDKWKPDFVASTAAPLTQMAAGSKDEGHESAILKTGSNLYKDESSISQYFPLHHLLDESSIETKQEANAGPLVKETEHTGREETLSVKKVPDCANRQGLTNEEIDFANKVSLTESHSDENSERSLSQTMNLKGNNICKTGDMLQFEVHDANFVDVKKEGTLLTNQDFDVKADEEGITAQEDKPSLVGPSIPQETLTIVESVEEVEKFSKTLESDLLLREEATPLDVQNQLFYVKSENMQASPITNKEDTEDMSHKNSNCDLECTHEQTYIASNLDEGKLLLHTSSETTVTSVAVVNLQNQDMSVSHHEISSSPSKYMEEKDSNLSKAASLGDDEISKSYVTSSTELLEMDSPITDCISPQELDEVMSDDIKAEKLIYASHVGKALVGDSFYVDRPTMESIRDSVKAESFSLAGNMNVDKNESEKPVKTELVCDSENETKTNALTEEINCSPGTTVVLVKTNVTSYTDVVESQELDDFEAFEQRFCMDTSAKDTVVKSCAFVKKESTEGNSDNKCDVLPINNVLGQEESKNSEKHEENISSINTHVAISVSETELQDVFNDPISNQTKINDERDSLSSTDLMDSRPRNLSGVSELSKPTTTCAAFTDFNIQDESVKSNNLQTETRSKHLRMTNSDSPIDAESSLITENKMDVNKTETLRSVTTEIVSDSEKITEATTLTKETYDCPVNTVVSVKTNAPSYSDGIEPQQLHDFERLEQRFCMDYSANGTEASLLPTVVVKSPTHVEKDFPEHCRDDNSHVTHADDVLEQTITSTIPEENKVVYKHEDVGKGLESEDRTLHENQDLPSAQGEVLNEENEAVIEIEVDKHDIFKKDEEEESSINSCVVLSASQFDVRKIFADPISDETEMTEKHDRLSVLDVADSRPKVLSDITELSQPTATCATSMVVTRLDESPKSDVLGSEKGSKLSMIPSRDSRVEAECSSFTGNKININKTETQTSVKDEIFYDSENDSKANEPTEETNDSPVMAIASVKTDAPSYTDVIKRQELNDFETLEQRICINPSANATGVSLISTVVVKSPTFAEEGSTESYSDNKYDTTHGDGVLKQVSNSFVFEENDVTDKLEYSDKELVPEEGKLQKNRDEVLCKEKDALLEVGAEEDDILEENEEERSSVNFHVSISASQTDEQDFFDDLVSDETEMSEEHDSFSAMDHTNSRPRFLSDISELSEPTTTCARSIVFTTLDESPKSDILEDEIGSELSTTPSSDIGIEAEISLGLTETEDINKTETPVKEEIVCDSKNETKTKALTKGTNVMVTNIVSVKTDATSNTNVLETHEVDDFEALEQRFCIGYSAKATEASLIPTVVVKSPSLAEEDSTKCYSDDLPVADVFAQVITSPIFEENDVTENLKSVDEELALEEEKLQEKLSSPSLQGEVLGEEKDALFKIGAEESTFSEEVQEEKSSINTHVAISASHTDLGDFFNDPTSDKTKMNAECDSSSALDVIDGRSRALSDISELSELTRTSATSTVSTTQDETSESDTLESEKRSELSKTPCSDSPVEAESFSWTENMKINKTETEKPVKENIVSDSENEIKTIALTEETNEPSQSIVSVKTDVPSYTDVLETQELHDFETLEQRFCMDFSANGSGASLIPTVVVKSPTCAEEDSAERYSDNNYDVTHIDDILDQVITSPILKENDVTEKLEYVDKKGKLFENPNSRSVQGEVLCEEKDALSEDGSEEDEILEEDKEERSSVNFHVSISASQIDVRNFFDNPISNETKMSEEYDSVSALDVVDSRPRALSDISELSEPTATCATSMVITTRDEYPKSDIMGSENGIQVSTTPQSLDETKDIMFLPDEAAAKEATVKSDEANYMYPHVTNMVCINEQTGKRVNETVYEAETNEKIVETLCSVVVDVDGGEEQSDSIILLGDQLTFDESYQKPHVIPNETESNQQPKDSVQILSEANCSNTVAHTPDTPPKAEQISLVSPSSCSDEWRHTIDSLPNSKVVDKKFVEEDSASTTLGLVQENGAISKHEVQEYEKSESEPTDFETSENTFAVPDSYQMVTMSSPKLVKPRKQLANITQTWISQESDITVGRSSDEESEIHRLDNIDEVLSDAENKQETSPEEQVTQFETDSEVIDKSFKLEDHSSTPPDASEPNKDDFVSTTDDVNDVAEVQIGQIRTTSGMIVMSDATDGEKNRRIVGEGITMLERNRLSFDSVTQDTDRRLSLLSCTSSTCSVHSSDAPDIEPTLGGIIPYQTKEEVTYKPRNDQDGLSKMGKNSVSLDDDFAYSSLDVIENVSKGLDKENEDKVSVQKATQIVNEVVQSASVRATVSDAPQEAEKKDNLGETDHDLSKGIMGSLDATVIRDNEKQGIRDDVKLEETIHSMSSQISAAALHSALSAEASPIDQSDIFKDSDLKANKLKPVSENVEDVSPSRPDSIFKTIEANVEECIVQTTTTSEAALFGQGWSTIGNVTTTTTTDGVSDSPKNDKAPFTPEKKSELISATMEKNLNIDTEPLPERNACHSLSDWLNEDYTKQPAKKDTAFKTIAAQEESCVTVTDQPYELHGVEHVTAECDENYPNLQRYENPQTIAPSRFIQKDDEDCHQSPAFFTDLESTIELDGAENDKRRDKQMSSKMEEKVLTLSTDQKQKAFQASYMSHPLQLLQEEEDKNDSTVDVSESESQENLHSHYSFIDQKELNLLYATESDEDDEEDDELMSPIDVRAGELEMDVGIAQGTLAQELADAMGSAQEVDYLHGQYFTTFQEQEHEVDCVEDKSSIIAFRQSSDNIMVVSPASNNSLCISDVAYEAETTPHLEETPTRDEFARNENESDSLSQVWQNAVAASHSSSTDRLQEETLASIKESAASEIQGDLTDSPEVPAQADDLFEEKQSGSSLDVNQEYHHWETHVSGDQHTNVTECSVIQGEDLPHEPCPVDDASVDQASGGENLMNTQDEITAMYSKSFALYETTTCNTSTSDISASHNEVEEQTIPQVDKVKEGNFKESISVKSPMIPGDSSNKEYLSEDSERDSDEDHENFCSPYLLGIGRIVVSDSTEPLVSSDTNVKVSYASNAHTTSGFCADSTGSLVVDNTPTKDDFLDTVQKNVLIHFDQKSSNLQSSCPASSNDFLSSFAEERVMTFHEDSSATPLEDTGTQNNPPISESNARDVFLSSRNGLAVSEQQTTTQSISVMEYVVRCQKRVDPDVLSDSEVILNHGELSSFNNSNTQKLARFTDNNLDVEESIQRPNSPIPPHLHESDEELKLPCSFSPGFQPKPKENGKAESEQACVSGQILTQESYESLHTPWTGDSVGDTSAGDEFSFHRFPPRQDVPLSVDSAATSFQFSTSEVFTSEDFYASTRLSSIQDEGKILDGCQVNEQSHLSQISGETESTSTDAKTVKSNNQDEIASPVSDSHIVLETELPKSPPEGYMSFVSSSAKVGDAEVAFIPKANYHELSKNASNTAKTLSFEVEFNAGSDVMQAEETESSAAVTTSHQTEGSFSDKFFKFVETIESSRTTSETTSHVEKSECYMEVMDSNTARAQAARFEELSYMSMAYEQATQEAYFRQRKDELSSTESGKDFIEATKSEPIFSDDPESSECVETENLDASNLAFLETILSCEDQGKAHELNENAKAIIDDAPLESTGTPMKESVRDGPAIHSVTKTSKIPVSKVDSIIKKRSRLVKGGTKSKSMETTYSKSLPTRGKQKSLSRSLTTHGQTIQSKQIKASSSSKLPVRQLSEHTSKVKVKIPPRKDSKGKAQGAARSPNSSSSTFSRSSSGGSLKSMKSQKSGTTSPVQESIFRSEVFTNPPPKSDKYIALKEGVFTYKTSPAEEKEKRERSRTETSIGETADALTPERSSGIPKLSKGNHQHHRSHSSSAEHSPNGNRLSSENPFLEDGSGFLRSSPETSSTSNLVKPSRYQLSSGIPIRKRTSEMASFTNDSLDKKSVFAEAKDEATIIPDSLDKDLIYVETASFEIPPDSLTGYQDSLNEAGENDISSALSSDSLDYSCASVIREIEVEAERLSITPDSIDSNPAEAEFILQHSSSDSLEEFAAASRIAHGSLIDFDSLEEFPQHLYAKSSNSNDSLNDGKSVIFHTEPQAYFPDSTGFQNLQTVESLQYQSTILQYTSNISPNVSNPKQRVLPAKVVMKIANIDPSVSLEPRCSTITTTEGKPLNKQHEAVASQLGIQWPQLAVALGLTPDDVWKVQKQNSGRSPGEQSKAMMRMWINARGDEATDSTLGDALREINRKDLVALLEDPVFHFEDNIEPSIHMDKHDATAFGALSHELGSPFPTPGHVSSPYPFPPKGKQQKLSTSTPATKAYNELAHDDVDGSVLSAPNTGIEDEDDLDKPHFIYVHEEDEEESKDDKDDEAVHVKRDDVEEKVRSRSHSSISSASSSDVEKTKTDTTADVFVEDSSQVSNVGMQEISVTEKKSDAKARRRSSSSDDEEKEPALDEDAITASDEEESKTAKGQESTSSSEDEKEEEESSPVNVKEEKAASENENSPDDTEPAKPNVDEKKYEYNEQINTTTITRTIVIETNEPNEVSLPAPKVEVSPEGNHVIEVSREVKQTVVGNGVTGSSSESSSEGE</sequence>
<dbReference type="SMART" id="SM00005">
    <property type="entry name" value="DEATH"/>
    <property type="match status" value="1"/>
</dbReference>
<evidence type="ECO:0000256" key="8">
    <source>
        <dbReference type="ARBA" id="ARBA00023212"/>
    </source>
</evidence>
<dbReference type="PROSITE" id="PS50088">
    <property type="entry name" value="ANK_REPEAT"/>
    <property type="match status" value="20"/>
</dbReference>
<feature type="repeat" description="ANK" evidence="9">
    <location>
        <begin position="516"/>
        <end position="548"/>
    </location>
</feature>
<feature type="repeat" description="ANK" evidence="9">
    <location>
        <begin position="251"/>
        <end position="283"/>
    </location>
</feature>
<proteinExistence type="predicted"/>
<feature type="region of interest" description="Disordered" evidence="11">
    <location>
        <begin position="4628"/>
        <end position="4650"/>
    </location>
</feature>
<feature type="compositionally biased region" description="Basic and acidic residues" evidence="11">
    <location>
        <begin position="6376"/>
        <end position="6396"/>
    </location>
</feature>
<keyword evidence="7" id="KW-0472">Membrane</keyword>
<feature type="repeat" description="ANK" evidence="9">
    <location>
        <begin position="681"/>
        <end position="713"/>
    </location>
</feature>
<dbReference type="InterPro" id="IPR011029">
    <property type="entry name" value="DEATH-like_dom_sf"/>
</dbReference>
<dbReference type="PROSITE" id="PS50297">
    <property type="entry name" value="ANK_REP_REGION"/>
    <property type="match status" value="20"/>
</dbReference>
<evidence type="ECO:0000256" key="5">
    <source>
        <dbReference type="ARBA" id="ARBA00022737"/>
    </source>
</evidence>
<feature type="repeat" description="ANK" evidence="9">
    <location>
        <begin position="351"/>
        <end position="383"/>
    </location>
</feature>
<feature type="region of interest" description="Disordered" evidence="11">
    <location>
        <begin position="6340"/>
        <end position="6537"/>
    </location>
</feature>
<feature type="compositionally biased region" description="Basic and acidic residues" evidence="11">
    <location>
        <begin position="5839"/>
        <end position="5851"/>
    </location>
</feature>
<feature type="region of interest" description="Disordered" evidence="11">
    <location>
        <begin position="1878"/>
        <end position="1908"/>
    </location>
</feature>
<feature type="region of interest" description="Disordered" evidence="11">
    <location>
        <begin position="5838"/>
        <end position="5927"/>
    </location>
</feature>
<feature type="region of interest" description="Disordered" evidence="11">
    <location>
        <begin position="1557"/>
        <end position="1577"/>
    </location>
</feature>
<feature type="region of interest" description="Disordered" evidence="11">
    <location>
        <begin position="2953"/>
        <end position="2972"/>
    </location>
</feature>
<feature type="repeat" description="ANK" evidence="9">
    <location>
        <begin position="582"/>
        <end position="614"/>
    </location>
</feature>
<feature type="compositionally biased region" description="Low complexity" evidence="11">
    <location>
        <begin position="6400"/>
        <end position="6409"/>
    </location>
</feature>
<dbReference type="SMART" id="SM00248">
    <property type="entry name" value="ANK"/>
    <property type="match status" value="23"/>
</dbReference>
<feature type="repeat" description="ANK" evidence="9">
    <location>
        <begin position="218"/>
        <end position="250"/>
    </location>
</feature>